<sequence>MLKYPKLNIYSLLPNIHSRPGVSTRAQSALGGVEDRGKPSALDNPPKKNPKIPRMDPAKEARADIQAPRHTEEQGNVDMRSGGDHVDNHKRPRQNSPHQ</sequence>
<dbReference type="Proteomes" id="UP001454036">
    <property type="component" value="Unassembled WGS sequence"/>
</dbReference>
<evidence type="ECO:0000313" key="3">
    <source>
        <dbReference type="Proteomes" id="UP001454036"/>
    </source>
</evidence>
<accession>A0AAV3RJ85</accession>
<dbReference type="AlphaFoldDB" id="A0AAV3RJ85"/>
<evidence type="ECO:0000313" key="2">
    <source>
        <dbReference type="EMBL" id="GAA0175905.1"/>
    </source>
</evidence>
<feature type="region of interest" description="Disordered" evidence="1">
    <location>
        <begin position="16"/>
        <end position="99"/>
    </location>
</feature>
<proteinExistence type="predicted"/>
<feature type="compositionally biased region" description="Basic and acidic residues" evidence="1">
    <location>
        <begin position="53"/>
        <end position="73"/>
    </location>
</feature>
<dbReference type="EMBL" id="BAABME010009835">
    <property type="protein sequence ID" value="GAA0175905.1"/>
    <property type="molecule type" value="Genomic_DNA"/>
</dbReference>
<gene>
    <name evidence="2" type="ORF">LIER_28997</name>
</gene>
<evidence type="ECO:0000256" key="1">
    <source>
        <dbReference type="SAM" id="MobiDB-lite"/>
    </source>
</evidence>
<organism evidence="2 3">
    <name type="scientific">Lithospermum erythrorhizon</name>
    <name type="common">Purple gromwell</name>
    <name type="synonym">Lithospermum officinale var. erythrorhizon</name>
    <dbReference type="NCBI Taxonomy" id="34254"/>
    <lineage>
        <taxon>Eukaryota</taxon>
        <taxon>Viridiplantae</taxon>
        <taxon>Streptophyta</taxon>
        <taxon>Embryophyta</taxon>
        <taxon>Tracheophyta</taxon>
        <taxon>Spermatophyta</taxon>
        <taxon>Magnoliopsida</taxon>
        <taxon>eudicotyledons</taxon>
        <taxon>Gunneridae</taxon>
        <taxon>Pentapetalae</taxon>
        <taxon>asterids</taxon>
        <taxon>lamiids</taxon>
        <taxon>Boraginales</taxon>
        <taxon>Boraginaceae</taxon>
        <taxon>Boraginoideae</taxon>
        <taxon>Lithospermeae</taxon>
        <taxon>Lithospermum</taxon>
    </lineage>
</organism>
<protein>
    <submittedName>
        <fullName evidence="2">Uncharacterized protein</fullName>
    </submittedName>
</protein>
<comment type="caution">
    <text evidence="2">The sequence shown here is derived from an EMBL/GenBank/DDBJ whole genome shotgun (WGS) entry which is preliminary data.</text>
</comment>
<reference evidence="2 3" key="1">
    <citation type="submission" date="2024-01" db="EMBL/GenBank/DDBJ databases">
        <title>The complete chloroplast genome sequence of Lithospermum erythrorhizon: insights into the phylogenetic relationship among Boraginaceae species and the maternal lineages of purple gromwells.</title>
        <authorList>
            <person name="Okada T."/>
            <person name="Watanabe K."/>
        </authorList>
    </citation>
    <scope>NUCLEOTIDE SEQUENCE [LARGE SCALE GENOMIC DNA]</scope>
</reference>
<name>A0AAV3RJ85_LITER</name>
<keyword evidence="3" id="KW-1185">Reference proteome</keyword>